<sequence>MLDGRWLRATTYPGPVSAPPAGPGPVRPRRRFLVDTTPLREVPAFRGLWIGQSLAAVGTQLTVVTVGLQVYALTSSTFAVGLVGIFALVPLVALGLYGGSLVDAHDRRRVALLASLALWVLSLAVAAQAWAHLDSVGLLYGLVALQSAAFAVNNPARSAIVPGIVPAAMLPAANALSGMTNAIALTLGPLLAGLLVGTWGFQAAYTVDAVTFVAALVGVQRLPAMPPEVLAGSQRPGLRSVLEGIRFLGTRPNVRMTFLVDLCAMVLAMPRVLYPALGAAELGGGARTVGLLGAGFAAGSVLAGLFSGPLGGVRRQGAVVVGCIAVYGASVAGFGLVLVLAPAGQTGKLALCVALLAVSGAADAVSSVFRGTILQVATPDALRGRLQGVFIVVVAGGPRLGDLVLGSTASAVGEGLAALAGGTACVVAVLALARGQRGFVRYDAHDPRP</sequence>
<keyword evidence="3" id="KW-1003">Cell membrane</keyword>
<dbReference type="SUPFAM" id="SSF103473">
    <property type="entry name" value="MFS general substrate transporter"/>
    <property type="match status" value="1"/>
</dbReference>
<dbReference type="KEGG" id="kra:Krad_3555"/>
<dbReference type="HOGENOM" id="CLU_034180_11_0_11"/>
<dbReference type="PANTHER" id="PTHR23513">
    <property type="entry name" value="INTEGRAL MEMBRANE EFFLUX PROTEIN-RELATED"/>
    <property type="match status" value="1"/>
</dbReference>
<keyword evidence="9" id="KW-1185">Reference proteome</keyword>
<keyword evidence="5 7" id="KW-1133">Transmembrane helix</keyword>
<feature type="transmembrane region" description="Helical" evidence="7">
    <location>
        <begin position="415"/>
        <end position="433"/>
    </location>
</feature>
<gene>
    <name evidence="8" type="ordered locus">Krad_3555</name>
</gene>
<evidence type="ECO:0000256" key="3">
    <source>
        <dbReference type="ARBA" id="ARBA00022475"/>
    </source>
</evidence>
<accession>A6WDX9</accession>
<dbReference type="InterPro" id="IPR010290">
    <property type="entry name" value="TM_effector"/>
</dbReference>
<evidence type="ECO:0000256" key="7">
    <source>
        <dbReference type="SAM" id="Phobius"/>
    </source>
</evidence>
<feature type="transmembrane region" description="Helical" evidence="7">
    <location>
        <begin position="318"/>
        <end position="341"/>
    </location>
</feature>
<evidence type="ECO:0000313" key="8">
    <source>
        <dbReference type="EMBL" id="ABS05018.1"/>
    </source>
</evidence>
<dbReference type="EMBL" id="CP000750">
    <property type="protein sequence ID" value="ABS05018.1"/>
    <property type="molecule type" value="Genomic_DNA"/>
</dbReference>
<keyword evidence="6 7" id="KW-0472">Membrane</keyword>
<keyword evidence="2" id="KW-0813">Transport</keyword>
<feature type="transmembrane region" description="Helical" evidence="7">
    <location>
        <begin position="110"/>
        <end position="131"/>
    </location>
</feature>
<dbReference type="eggNOG" id="COG2814">
    <property type="taxonomic scope" value="Bacteria"/>
</dbReference>
<feature type="transmembrane region" description="Helical" evidence="7">
    <location>
        <begin position="48"/>
        <end position="72"/>
    </location>
</feature>
<feature type="transmembrane region" description="Helical" evidence="7">
    <location>
        <begin position="78"/>
        <end position="98"/>
    </location>
</feature>
<evidence type="ECO:0000256" key="1">
    <source>
        <dbReference type="ARBA" id="ARBA00004429"/>
    </source>
</evidence>
<dbReference type="PANTHER" id="PTHR23513:SF9">
    <property type="entry name" value="ENTEROBACTIN EXPORTER ENTS"/>
    <property type="match status" value="1"/>
</dbReference>
<comment type="subcellular location">
    <subcellularLocation>
        <location evidence="1">Cell inner membrane</location>
        <topology evidence="1">Multi-pass membrane protein</topology>
    </subcellularLocation>
</comment>
<dbReference type="GO" id="GO:0005886">
    <property type="term" value="C:plasma membrane"/>
    <property type="evidence" value="ECO:0007669"/>
    <property type="project" value="UniProtKB-SubCell"/>
</dbReference>
<name>A6WDX9_KINRD</name>
<feature type="transmembrane region" description="Helical" evidence="7">
    <location>
        <begin position="286"/>
        <end position="306"/>
    </location>
</feature>
<proteinExistence type="predicted"/>
<reference evidence="9" key="1">
    <citation type="journal article" date="2008" name="PLoS ONE">
        <title>Survival in nuclear waste, extreme resistance, and potential applications gleaned from the genome sequence of Kineococcus radiotolerans SRS30216.</title>
        <authorList>
            <person name="Bagwell C.E."/>
            <person name="Bhat S."/>
            <person name="Hawkins G.M."/>
            <person name="Smith B.W."/>
            <person name="Biswas T."/>
            <person name="Hoover T.R."/>
            <person name="Saunders E."/>
            <person name="Han C.S."/>
            <person name="Tsodikov O.V."/>
            <person name="Shimkets L.J."/>
        </authorList>
    </citation>
    <scope>NUCLEOTIDE SEQUENCE [LARGE SCALE GENOMIC DNA]</scope>
    <source>
        <strain evidence="9">ATCC BAA-149 / DSM 14245 / SRS30216</strain>
    </source>
</reference>
<evidence type="ECO:0000256" key="6">
    <source>
        <dbReference type="ARBA" id="ARBA00023136"/>
    </source>
</evidence>
<evidence type="ECO:0000313" key="9">
    <source>
        <dbReference type="Proteomes" id="UP000001116"/>
    </source>
</evidence>
<keyword evidence="4 7" id="KW-0812">Transmembrane</keyword>
<dbReference type="InterPro" id="IPR036259">
    <property type="entry name" value="MFS_trans_sf"/>
</dbReference>
<dbReference type="Pfam" id="PF05977">
    <property type="entry name" value="MFS_3"/>
    <property type="match status" value="1"/>
</dbReference>
<dbReference type="Proteomes" id="UP000001116">
    <property type="component" value="Chromosome"/>
</dbReference>
<dbReference type="STRING" id="266940.Krad_3555"/>
<evidence type="ECO:0000256" key="5">
    <source>
        <dbReference type="ARBA" id="ARBA00022989"/>
    </source>
</evidence>
<protein>
    <submittedName>
        <fullName evidence="8">Major facilitator superfamily MFS_1</fullName>
    </submittedName>
</protein>
<feature type="transmembrane region" description="Helical" evidence="7">
    <location>
        <begin position="256"/>
        <end position="274"/>
    </location>
</feature>
<dbReference type="AlphaFoldDB" id="A6WDX9"/>
<organism evidence="8 9">
    <name type="scientific">Kineococcus radiotolerans (strain ATCC BAA-149 / DSM 14245 / SRS30216)</name>
    <dbReference type="NCBI Taxonomy" id="266940"/>
    <lineage>
        <taxon>Bacteria</taxon>
        <taxon>Bacillati</taxon>
        <taxon>Actinomycetota</taxon>
        <taxon>Actinomycetes</taxon>
        <taxon>Kineosporiales</taxon>
        <taxon>Kineosporiaceae</taxon>
        <taxon>Kineococcus</taxon>
    </lineage>
</organism>
<evidence type="ECO:0000256" key="4">
    <source>
        <dbReference type="ARBA" id="ARBA00022692"/>
    </source>
</evidence>
<evidence type="ECO:0000256" key="2">
    <source>
        <dbReference type="ARBA" id="ARBA00022448"/>
    </source>
</evidence>
<dbReference type="CDD" id="cd06173">
    <property type="entry name" value="MFS_MefA_like"/>
    <property type="match status" value="1"/>
</dbReference>
<dbReference type="Gene3D" id="1.20.1250.20">
    <property type="entry name" value="MFS general substrate transporter like domains"/>
    <property type="match status" value="1"/>
</dbReference>